<feature type="transmembrane region" description="Helical" evidence="9">
    <location>
        <begin position="104"/>
        <end position="125"/>
    </location>
</feature>
<evidence type="ECO:0000256" key="6">
    <source>
        <dbReference type="ARBA" id="ARBA00023136"/>
    </source>
</evidence>
<feature type="region of interest" description="Disordered" evidence="8">
    <location>
        <begin position="771"/>
        <end position="803"/>
    </location>
</feature>
<dbReference type="AlphaFoldDB" id="A0AAN7Y3U9"/>
<feature type="domain" description="Potassium channel" evidence="10">
    <location>
        <begin position="499"/>
        <end position="570"/>
    </location>
</feature>
<dbReference type="EMBL" id="JAVRRJ010000010">
    <property type="protein sequence ID" value="KAK5081273.1"/>
    <property type="molecule type" value="Genomic_DNA"/>
</dbReference>
<dbReference type="Pfam" id="PF07885">
    <property type="entry name" value="Ion_trans_2"/>
    <property type="match status" value="2"/>
</dbReference>
<feature type="domain" description="Potassium channel" evidence="10">
    <location>
        <begin position="268"/>
        <end position="341"/>
    </location>
</feature>
<proteinExistence type="predicted"/>
<name>A0AAN7Y3U9_9EURO</name>
<keyword evidence="5" id="KW-0406">Ion transport</keyword>
<feature type="transmembrane region" description="Helical" evidence="9">
    <location>
        <begin position="317"/>
        <end position="337"/>
    </location>
</feature>
<dbReference type="GO" id="GO:0030322">
    <property type="term" value="P:stabilization of membrane potential"/>
    <property type="evidence" value="ECO:0007669"/>
    <property type="project" value="TreeGrafter"/>
</dbReference>
<feature type="compositionally biased region" description="Polar residues" evidence="8">
    <location>
        <begin position="420"/>
        <end position="429"/>
    </location>
</feature>
<evidence type="ECO:0000313" key="12">
    <source>
        <dbReference type="Proteomes" id="UP001309876"/>
    </source>
</evidence>
<feature type="transmembrane region" description="Helical" evidence="9">
    <location>
        <begin position="219"/>
        <end position="242"/>
    </location>
</feature>
<feature type="region of interest" description="Disordered" evidence="8">
    <location>
        <begin position="408"/>
        <end position="429"/>
    </location>
</feature>
<keyword evidence="6 9" id="KW-0472">Membrane</keyword>
<evidence type="ECO:0000256" key="1">
    <source>
        <dbReference type="ARBA" id="ARBA00004141"/>
    </source>
</evidence>
<evidence type="ECO:0000256" key="7">
    <source>
        <dbReference type="ARBA" id="ARBA00023303"/>
    </source>
</evidence>
<feature type="transmembrane region" description="Helical" evidence="9">
    <location>
        <begin position="486"/>
        <end position="510"/>
    </location>
</feature>
<keyword evidence="4 9" id="KW-1133">Transmembrane helix</keyword>
<feature type="compositionally biased region" description="Polar residues" evidence="8">
    <location>
        <begin position="366"/>
        <end position="379"/>
    </location>
</feature>
<gene>
    <name evidence="11" type="primary">TOK1</name>
    <name evidence="11" type="ORF">LTR05_008067</name>
</gene>
<feature type="transmembrane region" description="Helical" evidence="9">
    <location>
        <begin position="262"/>
        <end position="283"/>
    </location>
</feature>
<feature type="region of interest" description="Disordered" evidence="8">
    <location>
        <begin position="623"/>
        <end position="648"/>
    </location>
</feature>
<keyword evidence="3 9" id="KW-0812">Transmembrane</keyword>
<reference evidence="11 12" key="1">
    <citation type="submission" date="2023-08" db="EMBL/GenBank/DDBJ databases">
        <title>Black Yeasts Isolated from many extreme environments.</title>
        <authorList>
            <person name="Coleine C."/>
            <person name="Stajich J.E."/>
            <person name="Selbmann L."/>
        </authorList>
    </citation>
    <scope>NUCLEOTIDE SEQUENCE [LARGE SCALE GENOMIC DNA]</scope>
    <source>
        <strain evidence="11 12">CCFEE 5910</strain>
    </source>
</reference>
<dbReference type="InterPro" id="IPR013099">
    <property type="entry name" value="K_chnl_dom"/>
</dbReference>
<evidence type="ECO:0000313" key="11">
    <source>
        <dbReference type="EMBL" id="KAK5081273.1"/>
    </source>
</evidence>
<feature type="transmembrane region" description="Helical" evidence="9">
    <location>
        <begin position="516"/>
        <end position="536"/>
    </location>
</feature>
<dbReference type="GO" id="GO:0022841">
    <property type="term" value="F:potassium ion leak channel activity"/>
    <property type="evidence" value="ECO:0007669"/>
    <property type="project" value="TreeGrafter"/>
</dbReference>
<protein>
    <submittedName>
        <fullName evidence="11">Potassium channel</fullName>
    </submittedName>
</protein>
<feature type="transmembrane region" description="Helical" evidence="9">
    <location>
        <begin position="180"/>
        <end position="207"/>
    </location>
</feature>
<evidence type="ECO:0000256" key="4">
    <source>
        <dbReference type="ARBA" id="ARBA00022989"/>
    </source>
</evidence>
<dbReference type="Gene3D" id="1.10.287.70">
    <property type="match status" value="2"/>
</dbReference>
<dbReference type="GO" id="GO:0005886">
    <property type="term" value="C:plasma membrane"/>
    <property type="evidence" value="ECO:0007669"/>
    <property type="project" value="TreeGrafter"/>
</dbReference>
<dbReference type="PANTHER" id="PTHR11003">
    <property type="entry name" value="POTASSIUM CHANNEL, SUBFAMILY K"/>
    <property type="match status" value="1"/>
</dbReference>
<dbReference type="PANTHER" id="PTHR11003:SF342">
    <property type="entry name" value="OUTWARD-RECTIFIER POTASSIUM CHANNEL TOK1"/>
    <property type="match status" value="1"/>
</dbReference>
<dbReference type="GO" id="GO:0015271">
    <property type="term" value="F:outward rectifier potassium channel activity"/>
    <property type="evidence" value="ECO:0007669"/>
    <property type="project" value="TreeGrafter"/>
</dbReference>
<evidence type="ECO:0000256" key="9">
    <source>
        <dbReference type="SAM" id="Phobius"/>
    </source>
</evidence>
<keyword evidence="2" id="KW-0813">Transport</keyword>
<evidence type="ECO:0000256" key="3">
    <source>
        <dbReference type="ARBA" id="ARBA00022692"/>
    </source>
</evidence>
<dbReference type="InterPro" id="IPR003280">
    <property type="entry name" value="2pore_dom_K_chnl"/>
</dbReference>
<sequence>MSSIDMRVIDSSAKFTPGTVSGSSMITELDKEKNHGWKTDSKTLFEPDSVTARREVLNDAEEKEDDKRLTKSRTMTLLGGKIKLRGIEDDDPTDWWFASTAIPLLAAAFAPMANMLSIAALVVYWRNDVTTPDDPATKYSLSVGVRDPQWCLNLNGTSLACGFIGNIFLLCNFTRKIRYIVALPVTILLFYLAAGMLTGCLVGIYVYDPATEGQVYSQGFWTAVIAACLYMGNAMLLMINMLGYFRGHYPQHFDINDEQRNLILQAMIFYFWLAAGAAVFAKIESWDYSDALYFGVVTTLTIGFGDFHCSTTAGRALVFPFTVFGIITLGLLINSLHKFAQEISKEKVVKQHIEARRVRTLKRAGTVQSGPSTPLQETKSVPLDAPKTLGGMDEQINLDHSRQRTIDFNMSPKEKPGSAPEQSSFKQNQDSRGLLGFSLEKVISLRQRTSILIPSRRQKVLLMHSERAKFMKMRSIQSAAKRFKSWYALSMSIVAFGLLWCIGALVFWQLEYETQGMTYFTSLYFCYVSLLTIGYGDQSPLSAAGRPFFVFWALIAVPIMTILVSDLGDTAIGGFKRKVLDYGGLAFLGKGRGWGVDWFTERREDFQRRLSVVGISLEEGHKLETRHEHGSHGKRNKAESGNGGQENHLPRTIEELAREEFNESRLTEQLAYALQQVANDMKHSPSKQYSYEMWVEFTRLIRFSRLDTSKLLEEDEAMHGLVEWDWLDSDSPMTSEQNEPEWVMDRLLESLLRTFKKRDIEARLVMANASADNCGKFKGPPEESASRSTVLDVENDRENKEPS</sequence>
<feature type="compositionally biased region" description="Basic and acidic residues" evidence="8">
    <location>
        <begin position="794"/>
        <end position="803"/>
    </location>
</feature>
<comment type="subcellular location">
    <subcellularLocation>
        <location evidence="1">Membrane</location>
        <topology evidence="1">Multi-pass membrane protein</topology>
    </subcellularLocation>
</comment>
<evidence type="ECO:0000256" key="8">
    <source>
        <dbReference type="SAM" id="MobiDB-lite"/>
    </source>
</evidence>
<evidence type="ECO:0000256" key="2">
    <source>
        <dbReference type="ARBA" id="ARBA00022448"/>
    </source>
</evidence>
<evidence type="ECO:0000259" key="10">
    <source>
        <dbReference type="Pfam" id="PF07885"/>
    </source>
</evidence>
<comment type="caution">
    <text evidence="11">The sequence shown here is derived from an EMBL/GenBank/DDBJ whole genome shotgun (WGS) entry which is preliminary data.</text>
</comment>
<feature type="transmembrane region" description="Helical" evidence="9">
    <location>
        <begin position="548"/>
        <end position="568"/>
    </location>
</feature>
<keyword evidence="12" id="KW-1185">Reference proteome</keyword>
<dbReference type="Proteomes" id="UP001309876">
    <property type="component" value="Unassembled WGS sequence"/>
</dbReference>
<accession>A0AAN7Y3U9</accession>
<evidence type="ECO:0000256" key="5">
    <source>
        <dbReference type="ARBA" id="ARBA00023065"/>
    </source>
</evidence>
<keyword evidence="7 11" id="KW-0407">Ion channel</keyword>
<feature type="region of interest" description="Disordered" evidence="8">
    <location>
        <begin position="363"/>
        <end position="383"/>
    </location>
</feature>
<feature type="transmembrane region" description="Helical" evidence="9">
    <location>
        <begin position="152"/>
        <end position="173"/>
    </location>
</feature>
<organism evidence="11 12">
    <name type="scientific">Lithohypha guttulata</name>
    <dbReference type="NCBI Taxonomy" id="1690604"/>
    <lineage>
        <taxon>Eukaryota</taxon>
        <taxon>Fungi</taxon>
        <taxon>Dikarya</taxon>
        <taxon>Ascomycota</taxon>
        <taxon>Pezizomycotina</taxon>
        <taxon>Eurotiomycetes</taxon>
        <taxon>Chaetothyriomycetidae</taxon>
        <taxon>Chaetothyriales</taxon>
        <taxon>Trichomeriaceae</taxon>
        <taxon>Lithohypha</taxon>
    </lineage>
</organism>
<dbReference type="SUPFAM" id="SSF81324">
    <property type="entry name" value="Voltage-gated potassium channels"/>
    <property type="match status" value="2"/>
</dbReference>